<comment type="caution">
    <text evidence="1">The sequence shown here is derived from an EMBL/GenBank/DDBJ whole genome shotgun (WGS) entry which is preliminary data.</text>
</comment>
<name>A0ACB0KRS7_TRIPR</name>
<organism evidence="1 2">
    <name type="scientific">Trifolium pratense</name>
    <name type="common">Red clover</name>
    <dbReference type="NCBI Taxonomy" id="57577"/>
    <lineage>
        <taxon>Eukaryota</taxon>
        <taxon>Viridiplantae</taxon>
        <taxon>Streptophyta</taxon>
        <taxon>Embryophyta</taxon>
        <taxon>Tracheophyta</taxon>
        <taxon>Spermatophyta</taxon>
        <taxon>Magnoliopsida</taxon>
        <taxon>eudicotyledons</taxon>
        <taxon>Gunneridae</taxon>
        <taxon>Pentapetalae</taxon>
        <taxon>rosids</taxon>
        <taxon>fabids</taxon>
        <taxon>Fabales</taxon>
        <taxon>Fabaceae</taxon>
        <taxon>Papilionoideae</taxon>
        <taxon>50 kb inversion clade</taxon>
        <taxon>NPAAA clade</taxon>
        <taxon>Hologalegina</taxon>
        <taxon>IRL clade</taxon>
        <taxon>Trifolieae</taxon>
        <taxon>Trifolium</taxon>
    </lineage>
</organism>
<sequence>MVTITPLTMNPKLKNRQIISTTRSKRTAISPITAANAGELKESKQLEVAMDFFISIAGKAAEFMVEPIGRQFGYILYYKGNLARMKTDVQNLEGIKDIVQHTVDEARRNGEEIENIVQNWLRLVDETVAEAKKLIHIEDHAKAQCSMRHFPNICTRYKLSRKSKKMIQEISQALEERKFDRISYHAVSQVTAPPSDRGYEALDSRTSMLNDIMMELKNPNIFIIGAYGMGGVRKTTLVKELAWQVKKDESFTAVVMATITSSPDIKNIQDQIADALDLKLNKNTKEGRARELHKRITMEKCILVILDDIWGNLIWKKDRNVLNSEMGTQKEFRLQVLLDEASLKLFEKMAGDVVQDFNIKPIAVEVAKLCAGLPLLIVTVAKALRKKHVSDWKDALNELKRFDQEGLHNKVYSTLELSYNFLESLYRHSHTLTDAKTRYYKLINDLKASSLLLESEADRVRIHDVVRDVAKSIACRTRPTYGVKRYTSIKEWPEIDQLQKCHQIIVPWSYIHKLPEKLECPELKLLLLSNIGDFLKVPDDFFSGMRELNVIDLYGMIFTPSPPPSLSLLTKLKTLNLPGCVFEDISIVAELKSLEILNLERSHIKELPRKIGQLNNLRILNLTNCTGLRLIAANLISNLACLEELYMGNCFIQWDVKGSKDQSNNASLEDLRNLSHLTALDIMIQDASVLPRELQVFEKLERYNIFVGDKWKWSLDWSGNASESSRILKLEDSRSSNILFDSGFNFLLNSAEEMCLAKIQCVSNVFYELNREGFPQLKNLCIQDSSDLKYIIDSMGRGNSYPVLPNLETLVLENLFNLEEICYGILPIQCFSKLKSFEVKGCDKLKNLLSYSHDRNLPELHKIKISDCKMITEIIVVQTSEADKDIDKIMFPKLGSLELENLPSLISFCSIPLKADKQCMPVELINQKVVMPHFELLKLSKINSRKLWDDNLPGCSFSQNLRSLTIDECDNIVYAFSSSVVRELVNLKHLAISNCRMLEEIVVLDEEFGNLPLSQKPFSIDEVVFPNLESLEISHMEHLKSLWHNQLASNSFCKLKQLKIQFCNKLSNVFPSYVLDKLQKLEIVTVTCCDALEVVFETQGLNAAGGRQTRLEMQLRYLNLNHLPMLKHIWSGNPNKILKFLNLCQLKVTECQNLNHVFPFSMAKEIQHLQELFIAKCGVEIIVAHDETVDTDPLFIFPELTSLSFRDLTKLRSFYGGLHNLDCPVLRHVDVYHCDKLVLFNPKSPNYQEIVPVDTVALLSIEKVVRNTKLLILNSKDVNMLCNGQLNDEPIYTVQALSLRCFHDESDKFPSGFLQKFINLKKLKVTCSSFTYIFSSGSECARHSETTIKLRNLELVTLNNLEFICEEKSEVQPILQNIETLSVHRCSRLKNVIPSSALFETLEQLVVIDCPGLENILKSSTAISLQKLRRLYIDGCEKIEEIVASDDENDTSELSFMKLEYLMLRNLPRLRSFCKGRHGFKFPLLKSLFVINCPVMETFSHGVLDAAKLVEVRVTLKYEFEWNGDLNTTIKKMSSRKGCIHMF</sequence>
<evidence type="ECO:0000313" key="1">
    <source>
        <dbReference type="EMBL" id="CAJ2659420.1"/>
    </source>
</evidence>
<accession>A0ACB0KRS7</accession>
<keyword evidence="2" id="KW-1185">Reference proteome</keyword>
<dbReference type="Proteomes" id="UP001177021">
    <property type="component" value="Unassembled WGS sequence"/>
</dbReference>
<evidence type="ECO:0000313" key="2">
    <source>
        <dbReference type="Proteomes" id="UP001177021"/>
    </source>
</evidence>
<reference evidence="1" key="1">
    <citation type="submission" date="2023-10" db="EMBL/GenBank/DDBJ databases">
        <authorList>
            <person name="Rodriguez Cubillos JULIANA M."/>
            <person name="De Vega J."/>
        </authorList>
    </citation>
    <scope>NUCLEOTIDE SEQUENCE</scope>
</reference>
<dbReference type="EMBL" id="CASHSV030000311">
    <property type="protein sequence ID" value="CAJ2659420.1"/>
    <property type="molecule type" value="Genomic_DNA"/>
</dbReference>
<gene>
    <name evidence="1" type="ORF">MILVUS5_LOCUS25602</name>
</gene>
<protein>
    <submittedName>
        <fullName evidence="1">Uncharacterized protein</fullName>
    </submittedName>
</protein>
<proteinExistence type="predicted"/>